<evidence type="ECO:0000313" key="3">
    <source>
        <dbReference type="Proteomes" id="UP000693946"/>
    </source>
</evidence>
<name>A0AAV6QFV1_SOLSE</name>
<accession>A0AAV6QFV1</accession>
<proteinExistence type="predicted"/>
<reference evidence="2 3" key="1">
    <citation type="journal article" date="2021" name="Sci. Rep.">
        <title>Chromosome anchoring in Senegalese sole (Solea senegalensis) reveals sex-associated markers and genome rearrangements in flatfish.</title>
        <authorList>
            <person name="Guerrero-Cozar I."/>
            <person name="Gomez-Garrido J."/>
            <person name="Berbel C."/>
            <person name="Martinez-Blanch J.F."/>
            <person name="Alioto T."/>
            <person name="Claros M.G."/>
            <person name="Gagnaire P.A."/>
            <person name="Manchado M."/>
        </authorList>
    </citation>
    <scope>NUCLEOTIDE SEQUENCE [LARGE SCALE GENOMIC DNA]</scope>
    <source>
        <strain evidence="2">Sse05_10M</strain>
    </source>
</reference>
<dbReference type="Proteomes" id="UP000693946">
    <property type="component" value="Linkage Group LG5"/>
</dbReference>
<feature type="region of interest" description="Disordered" evidence="1">
    <location>
        <begin position="67"/>
        <end position="91"/>
    </location>
</feature>
<comment type="caution">
    <text evidence="2">The sequence shown here is derived from an EMBL/GenBank/DDBJ whole genome shotgun (WGS) entry which is preliminary data.</text>
</comment>
<keyword evidence="3" id="KW-1185">Reference proteome</keyword>
<gene>
    <name evidence="2" type="ORF">JOB18_021348</name>
</gene>
<evidence type="ECO:0000313" key="2">
    <source>
        <dbReference type="EMBL" id="KAG7489827.1"/>
    </source>
</evidence>
<organism evidence="2 3">
    <name type="scientific">Solea senegalensis</name>
    <name type="common">Senegalese sole</name>
    <dbReference type="NCBI Taxonomy" id="28829"/>
    <lineage>
        <taxon>Eukaryota</taxon>
        <taxon>Metazoa</taxon>
        <taxon>Chordata</taxon>
        <taxon>Craniata</taxon>
        <taxon>Vertebrata</taxon>
        <taxon>Euteleostomi</taxon>
        <taxon>Actinopterygii</taxon>
        <taxon>Neopterygii</taxon>
        <taxon>Teleostei</taxon>
        <taxon>Neoteleostei</taxon>
        <taxon>Acanthomorphata</taxon>
        <taxon>Carangaria</taxon>
        <taxon>Pleuronectiformes</taxon>
        <taxon>Pleuronectoidei</taxon>
        <taxon>Soleidae</taxon>
        <taxon>Solea</taxon>
    </lineage>
</organism>
<sequence length="91" mass="9915">MMPSLAGRCRTNPRPRRLTAPRLLGLTGSVGLFGLVGGVSAASELQVLVLDASAHYSSLKLRQRTADWKNKRRKGGGEVEECHSSRSELRL</sequence>
<dbReference type="EMBL" id="JAGKHQ010000017">
    <property type="protein sequence ID" value="KAG7489827.1"/>
    <property type="molecule type" value="Genomic_DNA"/>
</dbReference>
<protein>
    <submittedName>
        <fullName evidence="2">Uncharacterized protein</fullName>
    </submittedName>
</protein>
<evidence type="ECO:0000256" key="1">
    <source>
        <dbReference type="SAM" id="MobiDB-lite"/>
    </source>
</evidence>
<dbReference type="AlphaFoldDB" id="A0AAV6QFV1"/>